<protein>
    <recommendedName>
        <fullName evidence="3">Ku domain-containing protein</fullName>
    </recommendedName>
</protein>
<gene>
    <name evidence="1" type="ORF">O1G21_29320</name>
</gene>
<reference evidence="2" key="1">
    <citation type="submission" date="2022-12" db="EMBL/GenBank/DDBJ databases">
        <authorList>
            <person name="Mo P."/>
        </authorList>
    </citation>
    <scope>NUCLEOTIDE SEQUENCE [LARGE SCALE GENOMIC DNA]</scope>
    <source>
        <strain evidence="2">HUAS 3-15</strain>
    </source>
</reference>
<evidence type="ECO:0008006" key="3">
    <source>
        <dbReference type="Google" id="ProtNLM"/>
    </source>
</evidence>
<keyword evidence="2" id="KW-1185">Reference proteome</keyword>
<dbReference type="EMBL" id="CP115450">
    <property type="protein sequence ID" value="WBP89539.1"/>
    <property type="molecule type" value="Genomic_DNA"/>
</dbReference>
<dbReference type="Proteomes" id="UP001212821">
    <property type="component" value="Chromosome"/>
</dbReference>
<name>A0ABY7QAT0_9ACTN</name>
<evidence type="ECO:0000313" key="1">
    <source>
        <dbReference type="EMBL" id="WBP89539.1"/>
    </source>
</evidence>
<accession>A0ABY7QAT0</accession>
<dbReference type="RefSeq" id="WP_270147898.1">
    <property type="nucleotide sequence ID" value="NZ_CP115450.1"/>
</dbReference>
<proteinExistence type="predicted"/>
<sequence>MSGYRNRFILLEFPEVGDDASILLRNPRLVPPDLLEPEAVAVDANGEPLDREAARQSMHKVLAGLIVAWRGMYDATIVDLPADLPADGDLAALMARLEESGQQPLGAPSPETVARLPIGVVNRLAEEIGNAANPQ</sequence>
<evidence type="ECO:0000313" key="2">
    <source>
        <dbReference type="Proteomes" id="UP001212821"/>
    </source>
</evidence>
<organism evidence="1 2">
    <name type="scientific">Kitasatospora cathayae</name>
    <dbReference type="NCBI Taxonomy" id="3004092"/>
    <lineage>
        <taxon>Bacteria</taxon>
        <taxon>Bacillati</taxon>
        <taxon>Actinomycetota</taxon>
        <taxon>Actinomycetes</taxon>
        <taxon>Kitasatosporales</taxon>
        <taxon>Streptomycetaceae</taxon>
        <taxon>Kitasatospora</taxon>
    </lineage>
</organism>